<keyword evidence="12 27" id="KW-1133">Transmembrane helix</keyword>
<keyword evidence="7 24" id="KW-0812">Transmembrane</keyword>
<feature type="compositionally biased region" description="Polar residues" evidence="26">
    <location>
        <begin position="580"/>
        <end position="601"/>
    </location>
</feature>
<feature type="compositionally biased region" description="Pro residues" evidence="26">
    <location>
        <begin position="895"/>
        <end position="907"/>
    </location>
</feature>
<dbReference type="CDD" id="cd05509">
    <property type="entry name" value="Bromo_gcn5_like"/>
    <property type="match status" value="1"/>
</dbReference>
<evidence type="ECO:0000256" key="5">
    <source>
        <dbReference type="ARBA" id="ARBA00022481"/>
    </source>
</evidence>
<feature type="repeat" description="Solcar" evidence="24">
    <location>
        <begin position="1586"/>
        <end position="1675"/>
    </location>
</feature>
<comment type="similarity">
    <text evidence="3">Belongs to the mitochondrial carrier (TC 2.A.29) family.</text>
</comment>
<comment type="catalytic activity">
    <reaction evidence="17">
        <text>L-glutamate(in) + H(+)(in) = L-glutamate(out) + H(+)(out)</text>
        <dbReference type="Rhea" id="RHEA:70955"/>
        <dbReference type="ChEBI" id="CHEBI:15378"/>
        <dbReference type="ChEBI" id="CHEBI:29985"/>
    </reaction>
</comment>
<evidence type="ECO:0000256" key="10">
    <source>
        <dbReference type="ARBA" id="ARBA00022847"/>
    </source>
</evidence>
<dbReference type="PRINTS" id="PR00503">
    <property type="entry name" value="BROMODOMAIN"/>
</dbReference>
<evidence type="ECO:0000256" key="14">
    <source>
        <dbReference type="ARBA" id="ARBA00023128"/>
    </source>
</evidence>
<feature type="region of interest" description="Disordered" evidence="26">
    <location>
        <begin position="529"/>
        <end position="618"/>
    </location>
</feature>
<keyword evidence="13 23" id="KW-0103">Bromodomain</keyword>
<keyword evidence="9" id="KW-0999">Mitochondrion inner membrane</keyword>
<feature type="region of interest" description="Disordered" evidence="26">
    <location>
        <begin position="1328"/>
        <end position="1352"/>
    </location>
</feature>
<dbReference type="SMART" id="SM00297">
    <property type="entry name" value="BROMO"/>
    <property type="match status" value="1"/>
</dbReference>
<evidence type="ECO:0000256" key="12">
    <source>
        <dbReference type="ARBA" id="ARBA00022989"/>
    </source>
</evidence>
<organism evidence="29 30">
    <name type="scientific">Myotis brandtii</name>
    <name type="common">Brandt's bat</name>
    <dbReference type="NCBI Taxonomy" id="109478"/>
    <lineage>
        <taxon>Eukaryota</taxon>
        <taxon>Metazoa</taxon>
        <taxon>Chordata</taxon>
        <taxon>Craniata</taxon>
        <taxon>Vertebrata</taxon>
        <taxon>Euteleostomi</taxon>
        <taxon>Mammalia</taxon>
        <taxon>Eutheria</taxon>
        <taxon>Laurasiatheria</taxon>
        <taxon>Chiroptera</taxon>
        <taxon>Yangochiroptera</taxon>
        <taxon>Vespertilionidae</taxon>
        <taxon>Myotis</taxon>
    </lineage>
</organism>
<keyword evidence="5" id="KW-0488">Methylation</keyword>
<evidence type="ECO:0000256" key="7">
    <source>
        <dbReference type="ARBA" id="ARBA00022692"/>
    </source>
</evidence>
<dbReference type="PANTHER" id="PTHR47092:SF1">
    <property type="entry name" value="CHROMATIN REMODELING REGULATOR CECR2"/>
    <property type="match status" value="1"/>
</dbReference>
<keyword evidence="15 24" id="KW-0472">Membrane</keyword>
<evidence type="ECO:0000256" key="13">
    <source>
        <dbReference type="ARBA" id="ARBA00023117"/>
    </source>
</evidence>
<sequence>MGAVSATRSLAFCPLLGGSLLDKISRSSWWVNIWYACLDFVFYQVHRLPVCRLPASHVRLDLVDLPELEAALHRDDAEFISDLIACLLQGCYQRRDITPQTFHSYLEDIINYRWELEEGKPNPLREASFQDLPLRTRVEILHRLCDYRLDADDVFDLLKGLDADSLRVEPLGEDNSGALYWYFYGTRMYKEDPIQGKSNRELSLRRESEGQKNGSGILGKTGKRRGRPPKRKKLQEEIIVSEKQDKNSMASEPQTRNGPGQGTWWLLCQTEEEWRQVTESFRERTSLRERQLYKLLSEDFLPEICNMIAQKETPMITRIEKQKRKEEEEERQLLIAVQKKEQEQMLKEEKKRELEEKVKAVEDRAKRRKLREERAWLLAQGKELPPELSHLDPNSPMREEKKTKDLFELDDDFTAMYKVLDVVKAHKDSWPFLEPVDESYAPNYYQIIKVPMDISSMEKKLNGGLYCTKEEFVNDMKTMFRNCRKYNGESSEYTKMSDNLERCFHRAMMKHFPGEDGDTDEEFWIREDEKREKRRSRAGRSGGSHICTRSRDSEGPSRKQQPVENGGKSLPPAHRAPSSEAGQSGSSTQLPQEVGTPSNQGLPRPLHYGGMPNQAPLLNQLRPAVPGTFGHLRGSDPANVYVSSRVPEPHPGEPAQQHPPFALQPPVGINKHRGPRLGMPEEKQMCGGLRHLSNMGSHPGSLPLGQMSGPSQDRNMYPPTQFQPGFIPPRPGGIPARPPDFPESSEIPPSHMYRSYKYLNRVHPAVWNGNHSTANPRPLGPDEKPLMGTGPSHLPHTLGHMMDSRVMRPPLPPNQWTEQSSFLPHGIPSSGYMRPHCKSGGHRLQPPLAPSPLFGAPSQVLRGVQGGDSMMDSPEMIAMQQLSSRVCLPGVPYHPRQPAPPHLPGPFPQGAHSASVSVSAPKPALGNPGRTQDNSEIEEPENDRADPLPELEKPPSVGASEGVYLKQLPHTTPPLPTNCTRQSSPQEREAEGPELKNDSSASENNCQATKGKNTWPSESGYISPAAQGCMRDLSTLANRGALPENGVVVEVPTCGSEGKGLGGSGTEKPLCPRGKTLQETISCSGQNPATPPNADPNLMESTVSQFSPLYMPGLEYPNSVAHYHISSGLQGLGPVMEDKNAMVNLQGCETLNAALTSPTCMDAVAAKVGATDGQNPGPEEEKPDESMERPESPKEFLDLDNHNAATKQQSSLSASEYLYGTPPSPLSSGMGFGSSAFPPQGVMLQTRPSYTPHQPASHLQPRAYSSPVAAHPPHHPVAAQPNGLSQEGPIYHCQEEGLGHFQTIMMEQIDTGSGIRGPFQETYRPSGMQMHPVQSQSSFPKTPAPATLQEELPPHKPPTLSLDQSQVPAAKAVAREDKLPALRSWVPAPAPAAQERDKPPTLWSWAPAPEPVAWVKLPAHGLLWLRLAQEKPAQVLGDCGWPEEGKPGSQVPATGRRESWWVSGAGMQRNLKMEMLAGCGAGMCQVVVTCPMEMLKIQLQDAGRLVHHHGSASAPSSRSYTIGSASTHKCPSATVIAWELLRTQGLAGLYKGLGATLLRDIPFSIIYFPLFANLNNLGFNELTGKASFVHSFMSGCVAGSIAAVIVTPLDVLKTRIQTLKKGLVEDNYSGITDCARKLWIQEGPSAFMKGAGCRALVIAPLFGIAQGVYFIGIGEHILKCFE</sequence>
<name>S7Q2V0_MYOBR</name>
<feature type="compositionally biased region" description="Basic and acidic residues" evidence="26">
    <location>
        <begin position="234"/>
        <end position="246"/>
    </location>
</feature>
<comment type="function">
    <text evidence="18">Responsible for the transport of glutamate from the cytosol into the mitochondrial matrix with the concomitant import of a proton (symport system).</text>
</comment>
<evidence type="ECO:0000313" key="29">
    <source>
        <dbReference type="EMBL" id="EPQ17618.1"/>
    </source>
</evidence>
<feature type="region of interest" description="Disordered" evidence="26">
    <location>
        <begin position="889"/>
        <end position="1019"/>
    </location>
</feature>
<evidence type="ECO:0000256" key="22">
    <source>
        <dbReference type="ARBA" id="ARBA00081096"/>
    </source>
</evidence>
<evidence type="ECO:0000256" key="3">
    <source>
        <dbReference type="ARBA" id="ARBA00006375"/>
    </source>
</evidence>
<dbReference type="PROSITE" id="PS50014">
    <property type="entry name" value="BROMODOMAIN_2"/>
    <property type="match status" value="1"/>
</dbReference>
<dbReference type="Pfam" id="PF00153">
    <property type="entry name" value="Mito_carr"/>
    <property type="match status" value="2"/>
</dbReference>
<evidence type="ECO:0000256" key="27">
    <source>
        <dbReference type="SAM" id="Phobius"/>
    </source>
</evidence>
<feature type="repeat" description="Solcar" evidence="24">
    <location>
        <begin position="1469"/>
        <end position="1577"/>
    </location>
</feature>
<dbReference type="GO" id="GO:0006338">
    <property type="term" value="P:chromatin remodeling"/>
    <property type="evidence" value="ECO:0007669"/>
    <property type="project" value="InterPro"/>
</dbReference>
<dbReference type="InterPro" id="IPR036427">
    <property type="entry name" value="Bromodomain-like_sf"/>
</dbReference>
<comment type="subcellular location">
    <subcellularLocation>
        <location evidence="2">Mitochondrion inner membrane</location>
        <topology evidence="2">Multi-pass membrane protein</topology>
    </subcellularLocation>
    <subcellularLocation>
        <location evidence="1">Nucleus</location>
    </subcellularLocation>
</comment>
<feature type="compositionally biased region" description="Polar residues" evidence="26">
    <location>
        <begin position="998"/>
        <end position="1017"/>
    </location>
</feature>
<feature type="region of interest" description="Disordered" evidence="26">
    <location>
        <begin position="203"/>
        <end position="262"/>
    </location>
</feature>
<dbReference type="InterPro" id="IPR023395">
    <property type="entry name" value="MCP_dom_sf"/>
</dbReference>
<dbReference type="PANTHER" id="PTHR47092">
    <property type="entry name" value="CAT EYE SYNDROME CRITICAL REGION PROTEIN 2"/>
    <property type="match status" value="1"/>
</dbReference>
<evidence type="ECO:0000256" key="18">
    <source>
        <dbReference type="ARBA" id="ARBA00057953"/>
    </source>
</evidence>
<dbReference type="InterPro" id="IPR018359">
    <property type="entry name" value="Bromodomain_CS"/>
</dbReference>
<feature type="compositionally biased region" description="Basic and acidic residues" evidence="26">
    <location>
        <begin position="986"/>
        <end position="997"/>
    </location>
</feature>
<evidence type="ECO:0000256" key="4">
    <source>
        <dbReference type="ARBA" id="ARBA00022448"/>
    </source>
</evidence>
<feature type="compositionally biased region" description="Polar residues" evidence="26">
    <location>
        <begin position="247"/>
        <end position="258"/>
    </location>
</feature>
<evidence type="ECO:0000259" key="28">
    <source>
        <dbReference type="PROSITE" id="PS50014"/>
    </source>
</evidence>
<dbReference type="Gene3D" id="1.20.920.10">
    <property type="entry name" value="Bromodomain-like"/>
    <property type="match status" value="1"/>
</dbReference>
<dbReference type="PROSITE" id="PS00633">
    <property type="entry name" value="BROMODOMAIN_1"/>
    <property type="match status" value="1"/>
</dbReference>
<dbReference type="EMBL" id="KE164376">
    <property type="protein sequence ID" value="EPQ17618.1"/>
    <property type="molecule type" value="Genomic_DNA"/>
</dbReference>
<evidence type="ECO:0000256" key="20">
    <source>
        <dbReference type="ARBA" id="ARBA00069241"/>
    </source>
</evidence>
<dbReference type="InterPro" id="IPR018108">
    <property type="entry name" value="MCP_transmembrane"/>
</dbReference>
<evidence type="ECO:0000256" key="24">
    <source>
        <dbReference type="PROSITE-ProRule" id="PRU00282"/>
    </source>
</evidence>
<dbReference type="InterPro" id="IPR029614">
    <property type="entry name" value="CECR2"/>
</dbReference>
<evidence type="ECO:0000256" key="16">
    <source>
        <dbReference type="ARBA" id="ARBA00023242"/>
    </source>
</evidence>
<accession>S7Q2V0</accession>
<feature type="region of interest" description="Disordered" evidence="26">
    <location>
        <begin position="1169"/>
        <end position="1195"/>
    </location>
</feature>
<dbReference type="GO" id="GO:0005743">
    <property type="term" value="C:mitochondrial inner membrane"/>
    <property type="evidence" value="ECO:0007669"/>
    <property type="project" value="UniProtKB-SubCell"/>
</dbReference>
<dbReference type="Proteomes" id="UP000052978">
    <property type="component" value="Unassembled WGS sequence"/>
</dbReference>
<evidence type="ECO:0000256" key="8">
    <source>
        <dbReference type="ARBA" id="ARBA00022737"/>
    </source>
</evidence>
<feature type="transmembrane region" description="Helical" evidence="27">
    <location>
        <begin position="1592"/>
        <end position="1612"/>
    </location>
</feature>
<keyword evidence="10" id="KW-0769">Symport</keyword>
<dbReference type="Pfam" id="PF00439">
    <property type="entry name" value="Bromodomain"/>
    <property type="match status" value="1"/>
</dbReference>
<keyword evidence="8" id="KW-0677">Repeat</keyword>
<feature type="region of interest" description="Disordered" evidence="26">
    <location>
        <begin position="1229"/>
        <end position="1275"/>
    </location>
</feature>
<keyword evidence="16" id="KW-0539">Nucleus</keyword>
<dbReference type="SUPFAM" id="SSF103506">
    <property type="entry name" value="Mitochondrial carrier"/>
    <property type="match status" value="1"/>
</dbReference>
<evidence type="ECO:0000256" key="9">
    <source>
        <dbReference type="ARBA" id="ARBA00022792"/>
    </source>
</evidence>
<keyword evidence="14" id="KW-0496">Mitochondrion</keyword>
<evidence type="ECO:0000256" key="17">
    <source>
        <dbReference type="ARBA" id="ARBA00048437"/>
    </source>
</evidence>
<evidence type="ECO:0000256" key="1">
    <source>
        <dbReference type="ARBA" id="ARBA00004123"/>
    </source>
</evidence>
<evidence type="ECO:0000256" key="19">
    <source>
        <dbReference type="ARBA" id="ARBA00068581"/>
    </source>
</evidence>
<evidence type="ECO:0000256" key="25">
    <source>
        <dbReference type="SAM" id="Coils"/>
    </source>
</evidence>
<evidence type="ECO:0000256" key="21">
    <source>
        <dbReference type="ARBA" id="ARBA00076502"/>
    </source>
</evidence>
<keyword evidence="25" id="KW-0175">Coiled coil</keyword>
<evidence type="ECO:0000256" key="2">
    <source>
        <dbReference type="ARBA" id="ARBA00004448"/>
    </source>
</evidence>
<feature type="domain" description="Bromo" evidence="28">
    <location>
        <begin position="424"/>
        <end position="494"/>
    </location>
</feature>
<dbReference type="FunFam" id="1.20.920.10:FF:000027">
    <property type="entry name" value="Cat eye syndrome critical region protein 2"/>
    <property type="match status" value="1"/>
</dbReference>
<evidence type="ECO:0000256" key="23">
    <source>
        <dbReference type="PROSITE-ProRule" id="PRU00035"/>
    </source>
</evidence>
<feature type="coiled-coil region" evidence="25">
    <location>
        <begin position="316"/>
        <end position="371"/>
    </location>
</feature>
<dbReference type="PROSITE" id="PS50920">
    <property type="entry name" value="SOLCAR"/>
    <property type="match status" value="2"/>
</dbReference>
<evidence type="ECO:0000313" key="30">
    <source>
        <dbReference type="Proteomes" id="UP000052978"/>
    </source>
</evidence>
<evidence type="ECO:0000256" key="6">
    <source>
        <dbReference type="ARBA" id="ARBA00022553"/>
    </source>
</evidence>
<evidence type="ECO:0000256" key="26">
    <source>
        <dbReference type="SAM" id="MobiDB-lite"/>
    </source>
</evidence>
<protein>
    <recommendedName>
        <fullName evidence="19">Chromatin remodeling regulator CECR2</fullName>
    </recommendedName>
    <alternativeName>
        <fullName evidence="22">Glutamate/H(+) symporter 2</fullName>
    </alternativeName>
    <alternativeName>
        <fullName evidence="20">Mitochondrial glutamate carrier 2</fullName>
    </alternativeName>
    <alternativeName>
        <fullName evidence="21">Solute carrier family 25 member 18</fullName>
    </alternativeName>
</protein>
<keyword evidence="6" id="KW-0597">Phosphoprotein</keyword>
<dbReference type="GO" id="GO:0007338">
    <property type="term" value="P:single fertilization"/>
    <property type="evidence" value="ECO:0007669"/>
    <property type="project" value="TreeGrafter"/>
</dbReference>
<dbReference type="eggNOG" id="KOG1472">
    <property type="taxonomic scope" value="Eukaryota"/>
</dbReference>
<keyword evidence="30" id="KW-1185">Reference proteome</keyword>
<feature type="compositionally biased region" description="Basic residues" evidence="26">
    <location>
        <begin position="221"/>
        <end position="233"/>
    </location>
</feature>
<proteinExistence type="inferred from homology"/>
<reference evidence="29 30" key="1">
    <citation type="journal article" date="2013" name="Nat. Commun.">
        <title>Genome analysis reveals insights into physiology and longevity of the Brandt's bat Myotis brandtii.</title>
        <authorList>
            <person name="Seim I."/>
            <person name="Fang X."/>
            <person name="Xiong Z."/>
            <person name="Lobanov A.V."/>
            <person name="Huang Z."/>
            <person name="Ma S."/>
            <person name="Feng Y."/>
            <person name="Turanov A.A."/>
            <person name="Zhu Y."/>
            <person name="Lenz T.L."/>
            <person name="Gerashchenko M.V."/>
            <person name="Fan D."/>
            <person name="Hee Yim S."/>
            <person name="Yao X."/>
            <person name="Jordan D."/>
            <person name="Xiong Y."/>
            <person name="Ma Y."/>
            <person name="Lyapunov A.N."/>
            <person name="Chen G."/>
            <person name="Kulakova O.I."/>
            <person name="Sun Y."/>
            <person name="Lee S.G."/>
            <person name="Bronson R.T."/>
            <person name="Moskalev A.A."/>
            <person name="Sunyaev S.R."/>
            <person name="Zhang G."/>
            <person name="Krogh A."/>
            <person name="Wang J."/>
            <person name="Gladyshev V.N."/>
        </authorList>
    </citation>
    <scope>NUCLEOTIDE SEQUENCE [LARGE SCALE GENOMIC DNA]</scope>
</reference>
<feature type="compositionally biased region" description="Basic and acidic residues" evidence="26">
    <location>
        <begin position="1184"/>
        <end position="1195"/>
    </location>
</feature>
<evidence type="ECO:0000256" key="11">
    <source>
        <dbReference type="ARBA" id="ARBA00022853"/>
    </source>
</evidence>
<keyword evidence="11" id="KW-0156">Chromatin regulator</keyword>
<keyword evidence="4" id="KW-0813">Transport</keyword>
<dbReference type="Gene3D" id="1.50.40.10">
    <property type="entry name" value="Mitochondrial carrier domain"/>
    <property type="match status" value="1"/>
</dbReference>
<feature type="compositionally biased region" description="Basic and acidic residues" evidence="26">
    <location>
        <begin position="942"/>
        <end position="953"/>
    </location>
</feature>
<gene>
    <name evidence="29" type="ORF">D623_10018861</name>
</gene>
<dbReference type="InterPro" id="IPR001487">
    <property type="entry name" value="Bromodomain"/>
</dbReference>
<dbReference type="SUPFAM" id="SSF47370">
    <property type="entry name" value="Bromodomain"/>
    <property type="match status" value="1"/>
</dbReference>
<evidence type="ECO:0000256" key="15">
    <source>
        <dbReference type="ARBA" id="ARBA00023136"/>
    </source>
</evidence>
<dbReference type="FunFam" id="1.50.40.10:FF:000026">
    <property type="entry name" value="Putative mitochondrial glutamate carrier 2"/>
    <property type="match status" value="1"/>
</dbReference>
<dbReference type="GO" id="GO:0090537">
    <property type="term" value="C:CERF complex"/>
    <property type="evidence" value="ECO:0007669"/>
    <property type="project" value="InterPro"/>
</dbReference>
<dbReference type="GO" id="GO:0015293">
    <property type="term" value="F:symporter activity"/>
    <property type="evidence" value="ECO:0007669"/>
    <property type="project" value="UniProtKB-KW"/>
</dbReference>